<keyword evidence="1" id="KW-1133">Transmembrane helix</keyword>
<dbReference type="RefSeq" id="WP_092986655.1">
    <property type="nucleotide sequence ID" value="NZ_FNFY01000015.1"/>
</dbReference>
<evidence type="ECO:0000259" key="2">
    <source>
        <dbReference type="Pfam" id="PF13273"/>
    </source>
</evidence>
<feature type="domain" description="DUF4064" evidence="2">
    <location>
        <begin position="3"/>
        <end position="105"/>
    </location>
</feature>
<keyword evidence="1" id="KW-0472">Membrane</keyword>
<dbReference type="Proteomes" id="UP000199008">
    <property type="component" value="Unassembled WGS sequence"/>
</dbReference>
<sequence length="140" mass="15394">MKNRSIKIMGIIGIIGFMLLAGGTMLVGSMMSNDEFRDSIQEEVAQDEDDQQVSEFVNSMEDINYTLDSGLLVVFSLIGIVALILLKKKPMISALIFLVGAIGSVAVFWWMLLPIVPALLYLIAAIITFLKNQSDAHKKS</sequence>
<dbReference type="InterPro" id="IPR025273">
    <property type="entry name" value="DUF4064"/>
</dbReference>
<feature type="transmembrane region" description="Helical" evidence="1">
    <location>
        <begin position="65"/>
        <end position="85"/>
    </location>
</feature>
<dbReference type="EMBL" id="FNFY01000015">
    <property type="protein sequence ID" value="SDK94783.1"/>
    <property type="molecule type" value="Genomic_DNA"/>
</dbReference>
<name>A0A1G9G3E9_9BACL</name>
<keyword evidence="4" id="KW-1185">Reference proteome</keyword>
<feature type="transmembrane region" description="Helical" evidence="1">
    <location>
        <begin position="92"/>
        <end position="112"/>
    </location>
</feature>
<keyword evidence="1" id="KW-0812">Transmembrane</keyword>
<proteinExistence type="predicted"/>
<dbReference type="STRING" id="576118.SAMN05216216_1154"/>
<dbReference type="AlphaFoldDB" id="A0A1G9G3E9"/>
<gene>
    <name evidence="3" type="ORF">SAMN05216216_1154</name>
</gene>
<evidence type="ECO:0000313" key="4">
    <source>
        <dbReference type="Proteomes" id="UP000199008"/>
    </source>
</evidence>
<dbReference type="Pfam" id="PF13273">
    <property type="entry name" value="DUF4064"/>
    <property type="match status" value="1"/>
</dbReference>
<feature type="transmembrane region" description="Helical" evidence="1">
    <location>
        <begin position="118"/>
        <end position="134"/>
    </location>
</feature>
<accession>A0A1G9G3E9</accession>
<evidence type="ECO:0000256" key="1">
    <source>
        <dbReference type="SAM" id="Phobius"/>
    </source>
</evidence>
<reference evidence="4" key="1">
    <citation type="submission" date="2016-10" db="EMBL/GenBank/DDBJ databases">
        <authorList>
            <person name="Varghese N."/>
            <person name="Submissions S."/>
        </authorList>
    </citation>
    <scope>NUCLEOTIDE SEQUENCE [LARGE SCALE GENOMIC DNA]</scope>
    <source>
        <strain evidence="4">CGMCC 1.8895</strain>
    </source>
</reference>
<evidence type="ECO:0000313" key="3">
    <source>
        <dbReference type="EMBL" id="SDK94783.1"/>
    </source>
</evidence>
<feature type="transmembrane region" description="Helical" evidence="1">
    <location>
        <begin position="12"/>
        <end position="31"/>
    </location>
</feature>
<organism evidence="3 4">
    <name type="scientific">Lacicoccus qingdaonensis</name>
    <dbReference type="NCBI Taxonomy" id="576118"/>
    <lineage>
        <taxon>Bacteria</taxon>
        <taxon>Bacillati</taxon>
        <taxon>Bacillota</taxon>
        <taxon>Bacilli</taxon>
        <taxon>Bacillales</taxon>
        <taxon>Salinicoccaceae</taxon>
        <taxon>Lacicoccus</taxon>
    </lineage>
</organism>
<protein>
    <recommendedName>
        <fullName evidence="2">DUF4064 domain-containing protein</fullName>
    </recommendedName>
</protein>